<dbReference type="InterPro" id="IPR012338">
    <property type="entry name" value="Beta-lactam/transpept-like"/>
</dbReference>
<dbReference type="SUPFAM" id="SSF56601">
    <property type="entry name" value="beta-lactamase/transpeptidase-like"/>
    <property type="match status" value="1"/>
</dbReference>
<dbReference type="InterPro" id="IPR001967">
    <property type="entry name" value="Peptidase_S11_N"/>
</dbReference>
<evidence type="ECO:0000256" key="10">
    <source>
        <dbReference type="ARBA" id="ARBA00022984"/>
    </source>
</evidence>
<comment type="similarity">
    <text evidence="3 13">Belongs to the peptidase S11 family.</text>
</comment>
<gene>
    <name evidence="16" type="ORF">ACJHVH_02200</name>
</gene>
<dbReference type="InterPro" id="IPR012907">
    <property type="entry name" value="Peptidase_S11_C"/>
</dbReference>
<comment type="caution">
    <text evidence="16">The sequence shown here is derived from an EMBL/GenBank/DDBJ whole genome shotgun (WGS) entry which is preliminary data.</text>
</comment>
<dbReference type="InterPro" id="IPR037167">
    <property type="entry name" value="Peptidase_S11_C_sf"/>
</dbReference>
<dbReference type="Gene3D" id="2.60.410.10">
    <property type="entry name" value="D-Ala-D-Ala carboxypeptidase, C-terminal domain"/>
    <property type="match status" value="1"/>
</dbReference>
<evidence type="ECO:0000256" key="14">
    <source>
        <dbReference type="SAM" id="SignalP"/>
    </source>
</evidence>
<evidence type="ECO:0000256" key="6">
    <source>
        <dbReference type="ARBA" id="ARBA00022670"/>
    </source>
</evidence>
<evidence type="ECO:0000256" key="11">
    <source>
        <dbReference type="ARBA" id="ARBA00023316"/>
    </source>
</evidence>
<keyword evidence="5 16" id="KW-0121">Carboxypeptidase</keyword>
<dbReference type="PANTHER" id="PTHR21581:SF6">
    <property type="entry name" value="TRAFFICKING PROTEIN PARTICLE COMPLEX SUBUNIT 12"/>
    <property type="match status" value="1"/>
</dbReference>
<evidence type="ECO:0000256" key="13">
    <source>
        <dbReference type="RuleBase" id="RU004016"/>
    </source>
</evidence>
<evidence type="ECO:0000256" key="9">
    <source>
        <dbReference type="ARBA" id="ARBA00022960"/>
    </source>
</evidence>
<reference evidence="16 17" key="1">
    <citation type="submission" date="2024-11" db="EMBL/GenBank/DDBJ databases">
        <title>First Report of Moraxella oculi in Brazil in an Infectious Bovine Keratoconjunctivitis Outbreak.</title>
        <authorList>
            <person name="Carvalho C.V."/>
            <person name="Domingues R."/>
            <person name="Coutinho C."/>
            <person name="Honorio N.T.B.S."/>
            <person name="Faza D.R.L.R."/>
            <person name="Carvalho W.A."/>
            <person name="Machado A.B.F."/>
            <person name="Martins M.F."/>
            <person name="Gaspar E.B."/>
        </authorList>
    </citation>
    <scope>NUCLEOTIDE SEQUENCE [LARGE SCALE GENOMIC DNA]</scope>
    <source>
        <strain evidence="16 17">2117LE</strain>
    </source>
</reference>
<comment type="function">
    <text evidence="1">Removes C-terminal D-alanyl residues from sugar-peptide cell wall precursors.</text>
</comment>
<proteinExistence type="inferred from homology"/>
<dbReference type="SUPFAM" id="SSF69189">
    <property type="entry name" value="Penicillin-binding protein associated domain"/>
    <property type="match status" value="1"/>
</dbReference>
<comment type="pathway">
    <text evidence="2">Cell wall biogenesis; peptidoglycan biosynthesis.</text>
</comment>
<dbReference type="InterPro" id="IPR015956">
    <property type="entry name" value="Peniciliin-bd_prot_C_sf"/>
</dbReference>
<dbReference type="PRINTS" id="PR00725">
    <property type="entry name" value="DADACBPTASE1"/>
</dbReference>
<keyword evidence="10" id="KW-0573">Peptidoglycan synthesis</keyword>
<organism evidence="16 17">
    <name type="scientific">Moraxella oculi</name>
    <dbReference type="NCBI Taxonomy" id="2940516"/>
    <lineage>
        <taxon>Bacteria</taxon>
        <taxon>Pseudomonadati</taxon>
        <taxon>Pseudomonadota</taxon>
        <taxon>Gammaproteobacteria</taxon>
        <taxon>Moraxellales</taxon>
        <taxon>Moraxellaceae</taxon>
        <taxon>Moraxella</taxon>
    </lineage>
</organism>
<name>A0ABW8U3T7_9GAMM</name>
<evidence type="ECO:0000256" key="1">
    <source>
        <dbReference type="ARBA" id="ARBA00003217"/>
    </source>
</evidence>
<accession>A0ABW8U3T7</accession>
<keyword evidence="11" id="KW-0961">Cell wall biogenesis/degradation</keyword>
<evidence type="ECO:0000256" key="12">
    <source>
        <dbReference type="ARBA" id="ARBA00034000"/>
    </source>
</evidence>
<dbReference type="Pfam" id="PF07943">
    <property type="entry name" value="PBP5_C"/>
    <property type="match status" value="1"/>
</dbReference>
<protein>
    <recommendedName>
        <fullName evidence="4">serine-type D-Ala-D-Ala carboxypeptidase</fullName>
        <ecNumber evidence="4">3.4.16.4</ecNumber>
    </recommendedName>
</protein>
<dbReference type="PANTHER" id="PTHR21581">
    <property type="entry name" value="D-ALANYL-D-ALANINE CARBOXYPEPTIDASE"/>
    <property type="match status" value="1"/>
</dbReference>
<evidence type="ECO:0000256" key="4">
    <source>
        <dbReference type="ARBA" id="ARBA00012448"/>
    </source>
</evidence>
<dbReference type="SMART" id="SM00936">
    <property type="entry name" value="PBP5_C"/>
    <property type="match status" value="1"/>
</dbReference>
<evidence type="ECO:0000259" key="15">
    <source>
        <dbReference type="SMART" id="SM00936"/>
    </source>
</evidence>
<evidence type="ECO:0000256" key="8">
    <source>
        <dbReference type="ARBA" id="ARBA00022801"/>
    </source>
</evidence>
<dbReference type="Pfam" id="PF00768">
    <property type="entry name" value="Peptidase_S11"/>
    <property type="match status" value="1"/>
</dbReference>
<evidence type="ECO:0000256" key="3">
    <source>
        <dbReference type="ARBA" id="ARBA00007164"/>
    </source>
</evidence>
<evidence type="ECO:0000256" key="5">
    <source>
        <dbReference type="ARBA" id="ARBA00022645"/>
    </source>
</evidence>
<keyword evidence="17" id="KW-1185">Reference proteome</keyword>
<evidence type="ECO:0000313" key="17">
    <source>
        <dbReference type="Proteomes" id="UP001624684"/>
    </source>
</evidence>
<evidence type="ECO:0000256" key="2">
    <source>
        <dbReference type="ARBA" id="ARBA00004752"/>
    </source>
</evidence>
<dbReference type="EMBL" id="JBJJXE010000002">
    <property type="protein sequence ID" value="MFL1731816.1"/>
    <property type="molecule type" value="Genomic_DNA"/>
</dbReference>
<dbReference type="Proteomes" id="UP001624684">
    <property type="component" value="Unassembled WGS sequence"/>
</dbReference>
<comment type="catalytic activity">
    <reaction evidence="12">
        <text>Preferential cleavage: (Ac)2-L-Lys-D-Ala-|-D-Ala. Also transpeptidation of peptidyl-alanyl moieties that are N-acyl substituents of D-alanine.</text>
        <dbReference type="EC" id="3.4.16.4"/>
    </reaction>
</comment>
<keyword evidence="9" id="KW-0133">Cell shape</keyword>
<feature type="chain" id="PRO_5046677729" description="serine-type D-Ala-D-Ala carboxypeptidase" evidence="14">
    <location>
        <begin position="25"/>
        <end position="384"/>
    </location>
</feature>
<keyword evidence="7 14" id="KW-0732">Signal</keyword>
<sequence>MNLRSLLAMTLGLTLSATSFVAHAAPAAPTLDNTAYILMDYDTGTILAQKNADTPLPPASLTKMMTSYILEQRLLSGEMSEDTPIKMSETAWCRGSSTQSCMYVPLGENARAIDILRGIIVQSGNDASIAFAEHVSGSESAFANIMNDEAAKLGMTNTTFKNATGMPADGHLSSAKDLAILARAIIKNSEQYYAIYAEKEFTYNNIRQQNRNTLLYTDPTVDGLKTGHTSQAGYLLAASSNRNNLRLIAIVMGAKGMKERADQMRELLSYGYSNFTNTVIAPKGQVVAQAPVKFGQTKKIDAIIKHDLKVLNDNSMKTTPSTVIRLNDDITAPIKQGQEIGQMLVMVNGKQVASTPIVAAADVEQAGFFSRLWESFVDWLSDLF</sequence>
<dbReference type="Gene3D" id="3.40.710.10">
    <property type="entry name" value="DD-peptidase/beta-lactamase superfamily"/>
    <property type="match status" value="1"/>
</dbReference>
<feature type="signal peptide" evidence="14">
    <location>
        <begin position="1"/>
        <end position="24"/>
    </location>
</feature>
<evidence type="ECO:0000313" key="16">
    <source>
        <dbReference type="EMBL" id="MFL1731816.1"/>
    </source>
</evidence>
<keyword evidence="8 16" id="KW-0378">Hydrolase</keyword>
<dbReference type="GO" id="GO:0004180">
    <property type="term" value="F:carboxypeptidase activity"/>
    <property type="evidence" value="ECO:0007669"/>
    <property type="project" value="UniProtKB-KW"/>
</dbReference>
<dbReference type="EC" id="3.4.16.4" evidence="4"/>
<feature type="domain" description="Peptidase S11 D-Ala-D-Ala carboxypeptidase A C-terminal" evidence="15">
    <location>
        <begin position="275"/>
        <end position="365"/>
    </location>
</feature>
<dbReference type="RefSeq" id="WP_407068696.1">
    <property type="nucleotide sequence ID" value="NZ_JBJJXE010000002.1"/>
</dbReference>
<dbReference type="InterPro" id="IPR018044">
    <property type="entry name" value="Peptidase_S11"/>
</dbReference>
<evidence type="ECO:0000256" key="7">
    <source>
        <dbReference type="ARBA" id="ARBA00022729"/>
    </source>
</evidence>
<keyword evidence="6" id="KW-0645">Protease</keyword>